<keyword evidence="6" id="KW-0378">Hydrolase</keyword>
<dbReference type="PANTHER" id="PTHR22930">
    <property type="match status" value="1"/>
</dbReference>
<evidence type="ECO:0000259" key="8">
    <source>
        <dbReference type="Pfam" id="PF13359"/>
    </source>
</evidence>
<evidence type="ECO:0000256" key="4">
    <source>
        <dbReference type="ARBA" id="ARBA00022722"/>
    </source>
</evidence>
<comment type="cofactor">
    <cofactor evidence="1">
        <name>a divalent metal cation</name>
        <dbReference type="ChEBI" id="CHEBI:60240"/>
    </cofactor>
</comment>
<keyword evidence="7" id="KW-0539">Nucleus</keyword>
<dbReference type="Pfam" id="PF13359">
    <property type="entry name" value="DDE_Tnp_4"/>
    <property type="match status" value="1"/>
</dbReference>
<comment type="caution">
    <text evidence="9">The sequence shown here is derived from an EMBL/GenBank/DDBJ whole genome shotgun (WGS) entry which is preliminary data.</text>
</comment>
<dbReference type="GO" id="GO:0004518">
    <property type="term" value="F:nuclease activity"/>
    <property type="evidence" value="ECO:0007669"/>
    <property type="project" value="UniProtKB-KW"/>
</dbReference>
<gene>
    <name evidence="9" type="ORF">MEDL_59232</name>
</gene>
<evidence type="ECO:0000256" key="6">
    <source>
        <dbReference type="ARBA" id="ARBA00022801"/>
    </source>
</evidence>
<feature type="domain" description="DDE Tnp4" evidence="8">
    <location>
        <begin position="162"/>
        <end position="326"/>
    </location>
</feature>
<evidence type="ECO:0000256" key="3">
    <source>
        <dbReference type="ARBA" id="ARBA00006958"/>
    </source>
</evidence>
<evidence type="ECO:0000313" key="10">
    <source>
        <dbReference type="Proteomes" id="UP000683360"/>
    </source>
</evidence>
<organism evidence="9 10">
    <name type="scientific">Mytilus edulis</name>
    <name type="common">Blue mussel</name>
    <dbReference type="NCBI Taxonomy" id="6550"/>
    <lineage>
        <taxon>Eukaryota</taxon>
        <taxon>Metazoa</taxon>
        <taxon>Spiralia</taxon>
        <taxon>Lophotrochozoa</taxon>
        <taxon>Mollusca</taxon>
        <taxon>Bivalvia</taxon>
        <taxon>Autobranchia</taxon>
        <taxon>Pteriomorphia</taxon>
        <taxon>Mytilida</taxon>
        <taxon>Mytiloidea</taxon>
        <taxon>Mytilidae</taxon>
        <taxon>Mytilinae</taxon>
        <taxon>Mytilus</taxon>
    </lineage>
</organism>
<dbReference type="EMBL" id="CAJPWZ010002896">
    <property type="protein sequence ID" value="CAG2247311.1"/>
    <property type="molecule type" value="Genomic_DNA"/>
</dbReference>
<protein>
    <recommendedName>
        <fullName evidence="8">DDE Tnp4 domain-containing protein</fullName>
    </recommendedName>
</protein>
<evidence type="ECO:0000256" key="2">
    <source>
        <dbReference type="ARBA" id="ARBA00004123"/>
    </source>
</evidence>
<dbReference type="GO" id="GO:0046872">
    <property type="term" value="F:metal ion binding"/>
    <property type="evidence" value="ECO:0007669"/>
    <property type="project" value="UniProtKB-KW"/>
</dbReference>
<dbReference type="PANTHER" id="PTHR22930:SF269">
    <property type="entry name" value="NUCLEASE HARBI1-LIKE PROTEIN"/>
    <property type="match status" value="1"/>
</dbReference>
<dbReference type="InterPro" id="IPR045249">
    <property type="entry name" value="HARBI1-like"/>
</dbReference>
<evidence type="ECO:0000256" key="7">
    <source>
        <dbReference type="ARBA" id="ARBA00023242"/>
    </source>
</evidence>
<evidence type="ECO:0000256" key="1">
    <source>
        <dbReference type="ARBA" id="ARBA00001968"/>
    </source>
</evidence>
<dbReference type="GO" id="GO:0005634">
    <property type="term" value="C:nucleus"/>
    <property type="evidence" value="ECO:0007669"/>
    <property type="project" value="UniProtKB-SubCell"/>
</dbReference>
<keyword evidence="5" id="KW-0479">Metal-binding</keyword>
<dbReference type="GO" id="GO:0016787">
    <property type="term" value="F:hydrolase activity"/>
    <property type="evidence" value="ECO:0007669"/>
    <property type="project" value="UniProtKB-KW"/>
</dbReference>
<evidence type="ECO:0000256" key="5">
    <source>
        <dbReference type="ARBA" id="ARBA00022723"/>
    </source>
</evidence>
<dbReference type="Proteomes" id="UP000683360">
    <property type="component" value="Unassembled WGS sequence"/>
</dbReference>
<dbReference type="AlphaFoldDB" id="A0A8S3UTX5"/>
<keyword evidence="10" id="KW-1185">Reference proteome</keyword>
<proteinExistence type="inferred from homology"/>
<comment type="similarity">
    <text evidence="3">Belongs to the HARBI1 family.</text>
</comment>
<accession>A0A8S3UTX5</accession>
<dbReference type="OrthoDB" id="5973903at2759"/>
<evidence type="ECO:0000313" key="9">
    <source>
        <dbReference type="EMBL" id="CAG2247311.1"/>
    </source>
</evidence>
<name>A0A8S3UTX5_MYTED</name>
<reference evidence="9" key="1">
    <citation type="submission" date="2021-03" db="EMBL/GenBank/DDBJ databases">
        <authorList>
            <person name="Bekaert M."/>
        </authorList>
    </citation>
    <scope>NUCLEOTIDE SEQUENCE</scope>
</reference>
<dbReference type="InterPro" id="IPR027806">
    <property type="entry name" value="HARBI1_dom"/>
</dbReference>
<comment type="subcellular location">
    <subcellularLocation>
        <location evidence="2">Nucleus</location>
    </subcellularLocation>
</comment>
<keyword evidence="4" id="KW-0540">Nuclease</keyword>
<sequence>MTGIWLLYNRLRSRRKRTKYTRSILAQRRRQGDYANLVQEMRLDPEYHILYFRMSREHFEKLARKVCPLLERPRTHLYPISATERLAMTLRYLASGDSQTSIALAYRVSKSTVCNAISEVCNAIWRSLNTEYLKAPTTGQEWLNIEEGFSGTWNFPHCIGAIDGKHVTIQSPANSGSNFFNYKKSFSIVLLAVCDADYNFTMIDVGCPGRFSDGGIFSNSKIGQRSENEELNIPAPCCLSGTDNTCPYVFVGDEAFPLKQYMMRPYPRTQLDYTKRIFNYRLSRARRVIENAFGILASRWRIFRRPILATPEKSKEIVKAALSLHNSA</sequence>